<reference evidence="9" key="1">
    <citation type="journal article" date="2023" name="IScience">
        <title>Live-bearing cockroach genome reveals convergent evolutionary mechanisms linked to viviparity in insects and beyond.</title>
        <authorList>
            <person name="Fouks B."/>
            <person name="Harrison M.C."/>
            <person name="Mikhailova A.A."/>
            <person name="Marchal E."/>
            <person name="English S."/>
            <person name="Carruthers M."/>
            <person name="Jennings E.C."/>
            <person name="Chiamaka E.L."/>
            <person name="Frigard R.A."/>
            <person name="Pippel M."/>
            <person name="Attardo G.M."/>
            <person name="Benoit J.B."/>
            <person name="Bornberg-Bauer E."/>
            <person name="Tobe S.S."/>
        </authorList>
    </citation>
    <scope>NUCLEOTIDE SEQUENCE</scope>
    <source>
        <strain evidence="9">Stay&amp;Tobe</strain>
    </source>
</reference>
<dbReference type="InterPro" id="IPR027786">
    <property type="entry name" value="Nse4/EID"/>
</dbReference>
<reference evidence="9" key="2">
    <citation type="submission" date="2023-05" db="EMBL/GenBank/DDBJ databases">
        <authorList>
            <person name="Fouks B."/>
        </authorList>
    </citation>
    <scope>NUCLEOTIDE SEQUENCE</scope>
    <source>
        <strain evidence="9">Stay&amp;Tobe</strain>
        <tissue evidence="9">Testes</tissue>
    </source>
</reference>
<keyword evidence="5 7" id="KW-0234">DNA repair</keyword>
<dbReference type="InterPro" id="IPR014854">
    <property type="entry name" value="Nse4_C"/>
</dbReference>
<keyword evidence="10" id="KW-1185">Reference proteome</keyword>
<evidence type="ECO:0000256" key="2">
    <source>
        <dbReference type="ARBA" id="ARBA00008997"/>
    </source>
</evidence>
<evidence type="ECO:0000256" key="4">
    <source>
        <dbReference type="ARBA" id="ARBA00023172"/>
    </source>
</evidence>
<dbReference type="GO" id="GO:0030915">
    <property type="term" value="C:Smc5-Smc6 complex"/>
    <property type="evidence" value="ECO:0007669"/>
    <property type="project" value="UniProtKB-UniRule"/>
</dbReference>
<organism evidence="9 10">
    <name type="scientific">Diploptera punctata</name>
    <name type="common">Pacific beetle cockroach</name>
    <dbReference type="NCBI Taxonomy" id="6984"/>
    <lineage>
        <taxon>Eukaryota</taxon>
        <taxon>Metazoa</taxon>
        <taxon>Ecdysozoa</taxon>
        <taxon>Arthropoda</taxon>
        <taxon>Hexapoda</taxon>
        <taxon>Insecta</taxon>
        <taxon>Pterygota</taxon>
        <taxon>Neoptera</taxon>
        <taxon>Polyneoptera</taxon>
        <taxon>Dictyoptera</taxon>
        <taxon>Blattodea</taxon>
        <taxon>Blaberoidea</taxon>
        <taxon>Blaberidae</taxon>
        <taxon>Diplopterinae</taxon>
        <taxon>Diploptera</taxon>
    </lineage>
</organism>
<dbReference type="GO" id="GO:0006281">
    <property type="term" value="P:DNA repair"/>
    <property type="evidence" value="ECO:0007669"/>
    <property type="project" value="UniProtKB-UniRule"/>
</dbReference>
<proteinExistence type="inferred from homology"/>
<comment type="subcellular location">
    <subcellularLocation>
        <location evidence="1 7">Nucleus</location>
    </subcellularLocation>
</comment>
<comment type="similarity">
    <text evidence="2 7">Belongs to the NSE4 family.</text>
</comment>
<sequence length="299" mass="34560">MEQDPERKRRVILGYREIIEDAMEVHEETERNRTNVTRILNVIDRAQNLGKHVKTSDEAILDAKVISISSQVLKQNAEILNTNLKSYNVKDYTDNIVHFVTNDQRGRTSGVNWERLVSSTKECFKYRTQSLNCMYGAFTIGETSTASKKVPKKRERIQEAKKKEPESVKKLEKQEDAIEETLRYILKLLFSEWNKNNHKPMCYFKLVVNPDSFGATVENIFHVAFLVKDCLVDMHIDENGFPVIEPVSKALAAERKNEKSVRQKTQIIISLNMQEWREIIDAFGITGPMIKPRSGKKVK</sequence>
<dbReference type="GO" id="GO:0005634">
    <property type="term" value="C:nucleus"/>
    <property type="evidence" value="ECO:0007669"/>
    <property type="project" value="UniProtKB-SubCell"/>
</dbReference>
<keyword evidence="3 7" id="KW-0227">DNA damage</keyword>
<protein>
    <recommendedName>
        <fullName evidence="7">Non-structural maintenance of chromosomes element 4</fullName>
    </recommendedName>
</protein>
<dbReference type="Proteomes" id="UP001233999">
    <property type="component" value="Unassembled WGS sequence"/>
</dbReference>
<dbReference type="Pfam" id="PF08743">
    <property type="entry name" value="Nse4_C"/>
    <property type="match status" value="1"/>
</dbReference>
<evidence type="ECO:0000256" key="5">
    <source>
        <dbReference type="ARBA" id="ARBA00023204"/>
    </source>
</evidence>
<evidence type="ECO:0000259" key="8">
    <source>
        <dbReference type="Pfam" id="PF08743"/>
    </source>
</evidence>
<accession>A0AAD8ELV4</accession>
<comment type="function">
    <text evidence="7">Component of the SMC5-SMC6 complex, that promotes sister chromatid alignment after DNA damage and facilitates double-stranded DNA breaks (DSBs) repair via homologous recombination between sister chromatids.</text>
</comment>
<dbReference type="AlphaFoldDB" id="A0AAD8ELV4"/>
<evidence type="ECO:0000256" key="7">
    <source>
        <dbReference type="RuleBase" id="RU365071"/>
    </source>
</evidence>
<evidence type="ECO:0000313" key="10">
    <source>
        <dbReference type="Proteomes" id="UP001233999"/>
    </source>
</evidence>
<dbReference type="GO" id="GO:0006310">
    <property type="term" value="P:DNA recombination"/>
    <property type="evidence" value="ECO:0007669"/>
    <property type="project" value="UniProtKB-UniRule"/>
</dbReference>
<feature type="domain" description="Non-structural maintenance of chromosome element 4 C-terminal" evidence="8">
    <location>
        <begin position="200"/>
        <end position="290"/>
    </location>
</feature>
<keyword evidence="4 7" id="KW-0233">DNA recombination</keyword>
<dbReference type="PANTHER" id="PTHR16140">
    <property type="entry name" value="NON-STRUCTURAL MAINTENANCE OF CHROMOSOMES ELEMENT 4"/>
    <property type="match status" value="1"/>
</dbReference>
<comment type="subunit">
    <text evidence="7">Component of the SMC5-SMC6 complex.</text>
</comment>
<keyword evidence="6 7" id="KW-0539">Nucleus</keyword>
<comment type="caution">
    <text evidence="9">The sequence shown here is derived from an EMBL/GenBank/DDBJ whole genome shotgun (WGS) entry which is preliminary data.</text>
</comment>
<dbReference type="PANTHER" id="PTHR16140:SF0">
    <property type="entry name" value="NON-STRUCTURAL MAINTENANCE OF CHROMOSOMES ELEMENT 4"/>
    <property type="match status" value="1"/>
</dbReference>
<evidence type="ECO:0000256" key="1">
    <source>
        <dbReference type="ARBA" id="ARBA00004123"/>
    </source>
</evidence>
<dbReference type="EMBL" id="JASPKZ010002819">
    <property type="protein sequence ID" value="KAJ9594629.1"/>
    <property type="molecule type" value="Genomic_DNA"/>
</dbReference>
<evidence type="ECO:0000256" key="3">
    <source>
        <dbReference type="ARBA" id="ARBA00022763"/>
    </source>
</evidence>
<evidence type="ECO:0000256" key="6">
    <source>
        <dbReference type="ARBA" id="ARBA00023242"/>
    </source>
</evidence>
<name>A0AAD8ELV4_DIPPU</name>
<evidence type="ECO:0000313" key="9">
    <source>
        <dbReference type="EMBL" id="KAJ9594629.1"/>
    </source>
</evidence>
<gene>
    <name evidence="9" type="ORF">L9F63_027389</name>
</gene>